<evidence type="ECO:0000313" key="1">
    <source>
        <dbReference type="EMBL" id="ETQ84946.1"/>
    </source>
</evidence>
<reference evidence="1 2" key="1">
    <citation type="journal article" date="2014" name="MBio">
        <title>New insights into dissemination and variation of the health care-associated pathogen Acinetobacter baumannii from genomic analysis.</title>
        <authorList>
            <person name="Wright M.S."/>
            <person name="Haft D.H."/>
            <person name="Harkins D.M."/>
            <person name="Perez F."/>
            <person name="Hujer K.M."/>
            <person name="Bajaksouzian S."/>
            <person name="Benard M.F."/>
            <person name="Jacobs M.R."/>
            <person name="Bonomo R.A."/>
            <person name="Adams M.D."/>
        </authorList>
    </citation>
    <scope>NUCLEOTIDE SEQUENCE [LARGE SCALE GENOMIC DNA]</scope>
    <source>
        <strain evidence="1 2">UH5307</strain>
    </source>
</reference>
<sequence>MKFVVYREKDAKILSNCHLTLTFQQFKLFIKIKNYNLQN</sequence>
<name>A0ABC9V2C7_ACIBA</name>
<proteinExistence type="predicted"/>
<organism evidence="1 2">
    <name type="scientific">Acinetobacter baumannii UH5307</name>
    <dbReference type="NCBI Taxonomy" id="1398973"/>
    <lineage>
        <taxon>Bacteria</taxon>
        <taxon>Pseudomonadati</taxon>
        <taxon>Pseudomonadota</taxon>
        <taxon>Gammaproteobacteria</taxon>
        <taxon>Moraxellales</taxon>
        <taxon>Moraxellaceae</taxon>
        <taxon>Acinetobacter</taxon>
        <taxon>Acinetobacter calcoaceticus/baumannii complex</taxon>
    </lineage>
</organism>
<dbReference type="EMBL" id="AYFO01000067">
    <property type="protein sequence ID" value="ETQ84946.1"/>
    <property type="molecule type" value="Genomic_DNA"/>
</dbReference>
<accession>A0ABC9V2C7</accession>
<comment type="caution">
    <text evidence="1">The sequence shown here is derived from an EMBL/GenBank/DDBJ whole genome shotgun (WGS) entry which is preliminary data.</text>
</comment>
<protein>
    <submittedName>
        <fullName evidence="1">Uncharacterized protein</fullName>
    </submittedName>
</protein>
<dbReference type="AlphaFoldDB" id="A0ABC9V2C7"/>
<gene>
    <name evidence="1" type="ORF">P669_2592</name>
</gene>
<dbReference type="Proteomes" id="UP000018906">
    <property type="component" value="Unassembled WGS sequence"/>
</dbReference>
<evidence type="ECO:0000313" key="2">
    <source>
        <dbReference type="Proteomes" id="UP000018906"/>
    </source>
</evidence>